<name>A0ABU6NUH2_9BACI</name>
<reference evidence="2 3" key="1">
    <citation type="submission" date="2023-03" db="EMBL/GenBank/DDBJ databases">
        <title>Bacillus Genome Sequencing.</title>
        <authorList>
            <person name="Dunlap C."/>
        </authorList>
    </citation>
    <scope>NUCLEOTIDE SEQUENCE [LARGE SCALE GENOMIC DNA]</scope>
    <source>
        <strain evidence="2 3">NRS-1717</strain>
    </source>
</reference>
<protein>
    <submittedName>
        <fullName evidence="2">Uncharacterized protein</fullName>
    </submittedName>
</protein>
<organism evidence="2 3">
    <name type="scientific">Metabacillus fastidiosus</name>
    <dbReference type="NCBI Taxonomy" id="1458"/>
    <lineage>
        <taxon>Bacteria</taxon>
        <taxon>Bacillati</taxon>
        <taxon>Bacillota</taxon>
        <taxon>Bacilli</taxon>
        <taxon>Bacillales</taxon>
        <taxon>Bacillaceae</taxon>
        <taxon>Metabacillus</taxon>
    </lineage>
</organism>
<dbReference type="Proteomes" id="UP001342826">
    <property type="component" value="Unassembled WGS sequence"/>
</dbReference>
<gene>
    <name evidence="2" type="ORF">P9271_03130</name>
</gene>
<dbReference type="EMBL" id="JARTFS010000002">
    <property type="protein sequence ID" value="MED4400353.1"/>
    <property type="molecule type" value="Genomic_DNA"/>
</dbReference>
<dbReference type="RefSeq" id="WP_066224486.1">
    <property type="nucleotide sequence ID" value="NZ_JARTFS010000002.1"/>
</dbReference>
<evidence type="ECO:0000256" key="1">
    <source>
        <dbReference type="SAM" id="Phobius"/>
    </source>
</evidence>
<evidence type="ECO:0000313" key="3">
    <source>
        <dbReference type="Proteomes" id="UP001342826"/>
    </source>
</evidence>
<keyword evidence="1" id="KW-0812">Transmembrane</keyword>
<keyword evidence="1" id="KW-1133">Transmembrane helix</keyword>
<comment type="caution">
    <text evidence="2">The sequence shown here is derived from an EMBL/GenBank/DDBJ whole genome shotgun (WGS) entry which is preliminary data.</text>
</comment>
<dbReference type="GeneID" id="301139243"/>
<accession>A0ABU6NUH2</accession>
<keyword evidence="1" id="KW-0472">Membrane</keyword>
<sequence>MKFINRPIYNLKTMDTGAIGWCFFWIIGLLAIVIPSQFRMGLADSINFLFSFELLELKEVEVKEGIAEALYEAEVLRVESFNKLLQFVNIGKIVFWIAIFIMLFVFLFKRPETEENEYEIA</sequence>
<proteinExistence type="predicted"/>
<feature type="transmembrane region" description="Helical" evidence="1">
    <location>
        <begin position="21"/>
        <end position="38"/>
    </location>
</feature>
<evidence type="ECO:0000313" key="2">
    <source>
        <dbReference type="EMBL" id="MED4400353.1"/>
    </source>
</evidence>
<feature type="transmembrane region" description="Helical" evidence="1">
    <location>
        <begin position="84"/>
        <end position="108"/>
    </location>
</feature>
<keyword evidence="3" id="KW-1185">Reference proteome</keyword>